<evidence type="ECO:0000313" key="1">
    <source>
        <dbReference type="EMBL" id="KAE8716782.1"/>
    </source>
</evidence>
<comment type="caution">
    <text evidence="1">The sequence shown here is derived from an EMBL/GenBank/DDBJ whole genome shotgun (WGS) entry which is preliminary data.</text>
</comment>
<dbReference type="SUPFAM" id="SSF53474">
    <property type="entry name" value="alpha/beta-Hydrolases"/>
    <property type="match status" value="1"/>
</dbReference>
<proteinExistence type="predicted"/>
<organism evidence="1 2">
    <name type="scientific">Hibiscus syriacus</name>
    <name type="common">Rose of Sharon</name>
    <dbReference type="NCBI Taxonomy" id="106335"/>
    <lineage>
        <taxon>Eukaryota</taxon>
        <taxon>Viridiplantae</taxon>
        <taxon>Streptophyta</taxon>
        <taxon>Embryophyta</taxon>
        <taxon>Tracheophyta</taxon>
        <taxon>Spermatophyta</taxon>
        <taxon>Magnoliopsida</taxon>
        <taxon>eudicotyledons</taxon>
        <taxon>Gunneridae</taxon>
        <taxon>Pentapetalae</taxon>
        <taxon>rosids</taxon>
        <taxon>malvids</taxon>
        <taxon>Malvales</taxon>
        <taxon>Malvaceae</taxon>
        <taxon>Malvoideae</taxon>
        <taxon>Hibiscus</taxon>
    </lineage>
</organism>
<dbReference type="Proteomes" id="UP000436088">
    <property type="component" value="Unassembled WGS sequence"/>
</dbReference>
<gene>
    <name evidence="1" type="ORF">F3Y22_tig00110109pilonHSYRG00171</name>
</gene>
<dbReference type="PANTHER" id="PTHR45763:SF42">
    <property type="entry name" value="PUTATIVE-RELATED"/>
    <property type="match status" value="1"/>
</dbReference>
<name>A0A6A3BNV9_HIBSY</name>
<sequence length="149" mass="16442">MGYLACKEYGVPTDVAKYKIIYVHGFKSGRHNAYVATTLSLEIIEELGVYVVSFDRPELGSKFYVTGYSMGGQAIWSCLKYIPQSLKSEVNARPVGYSCCSLCPLARYWWNTQKVFPASSVLSGSSDALLSQASQQVTQQGVFESIVIL</sequence>
<accession>A0A6A3BNV9</accession>
<dbReference type="EMBL" id="VEPZ02000842">
    <property type="protein sequence ID" value="KAE8716782.1"/>
    <property type="molecule type" value="Genomic_DNA"/>
</dbReference>
<keyword evidence="2" id="KW-1185">Reference proteome</keyword>
<dbReference type="AlphaFoldDB" id="A0A6A3BNV9"/>
<dbReference type="PANTHER" id="PTHR45763">
    <property type="entry name" value="HYDROLASE, ALPHA/BETA FOLD FAMILY PROTEIN, EXPRESSED-RELATED"/>
    <property type="match status" value="1"/>
</dbReference>
<dbReference type="InterPro" id="IPR029058">
    <property type="entry name" value="AB_hydrolase_fold"/>
</dbReference>
<reference evidence="1" key="1">
    <citation type="submission" date="2019-09" db="EMBL/GenBank/DDBJ databases">
        <title>Draft genome information of white flower Hibiscus syriacus.</title>
        <authorList>
            <person name="Kim Y.-M."/>
        </authorList>
    </citation>
    <scope>NUCLEOTIDE SEQUENCE [LARGE SCALE GENOMIC DNA]</scope>
    <source>
        <strain evidence="1">YM2019G1</strain>
    </source>
</reference>
<protein>
    <submittedName>
        <fullName evidence="1">RmlC-like cupins superfamily protein</fullName>
    </submittedName>
</protein>
<evidence type="ECO:0000313" key="2">
    <source>
        <dbReference type="Proteomes" id="UP000436088"/>
    </source>
</evidence>